<reference evidence="2 3" key="1">
    <citation type="submission" date="2024-09" db="EMBL/GenBank/DDBJ databases">
        <authorList>
            <person name="Sun Q."/>
            <person name="Mori K."/>
        </authorList>
    </citation>
    <scope>NUCLEOTIDE SEQUENCE [LARGE SCALE GENOMIC DNA]</scope>
    <source>
        <strain evidence="2 3">JCM 9767</strain>
    </source>
</reference>
<keyword evidence="3" id="KW-1185">Reference proteome</keyword>
<comment type="caution">
    <text evidence="2">The sequence shown here is derived from an EMBL/GenBank/DDBJ whole genome shotgun (WGS) entry which is preliminary data.</text>
</comment>
<evidence type="ECO:0000256" key="1">
    <source>
        <dbReference type="SAM" id="MobiDB-lite"/>
    </source>
</evidence>
<proteinExistence type="predicted"/>
<dbReference type="EMBL" id="JBHMDI010000003">
    <property type="protein sequence ID" value="MFB9346307.1"/>
    <property type="molecule type" value="Genomic_DNA"/>
</dbReference>
<dbReference type="Proteomes" id="UP001589753">
    <property type="component" value="Unassembled WGS sequence"/>
</dbReference>
<dbReference type="RefSeq" id="WP_380954263.1">
    <property type="nucleotide sequence ID" value="NZ_JBHMDI010000003.1"/>
</dbReference>
<gene>
    <name evidence="2" type="ORF">ACFFUA_02325</name>
</gene>
<evidence type="ECO:0000313" key="3">
    <source>
        <dbReference type="Proteomes" id="UP001589753"/>
    </source>
</evidence>
<sequence length="253" mass="26545">MVMLLRRLARVVGALAEGRPLGSICPVATSATLGSGGGTEARERTAASGPDGTEGGPRAMLDVASQVFGARFPDDAVIGEERQPLEDLLTPLDLILPLSAPDEPATLPDPSRHEDGLHAIARATVGCNATDRRELGRRLLAHPLTHALLKTDPVRPLTTAEALAGFDATSPWRAAVVREAETTAATLARFVALISEARRSSAATSGAFARSWLGRSTRRCARTAYPPMRTRGQGSRERSVCATPATGRGADPA</sequence>
<name>A0ABV5L4K1_9ACTN</name>
<feature type="region of interest" description="Disordered" evidence="1">
    <location>
        <begin position="226"/>
        <end position="253"/>
    </location>
</feature>
<protein>
    <submittedName>
        <fullName evidence="2">Uncharacterized protein</fullName>
    </submittedName>
</protein>
<accession>A0ABV5L4K1</accession>
<evidence type="ECO:0000313" key="2">
    <source>
        <dbReference type="EMBL" id="MFB9346307.1"/>
    </source>
</evidence>
<organism evidence="2 3">
    <name type="scientific">Streptomyces heliomycini</name>
    <dbReference type="NCBI Taxonomy" id="284032"/>
    <lineage>
        <taxon>Bacteria</taxon>
        <taxon>Bacillati</taxon>
        <taxon>Actinomycetota</taxon>
        <taxon>Actinomycetes</taxon>
        <taxon>Kitasatosporales</taxon>
        <taxon>Streptomycetaceae</taxon>
        <taxon>Streptomyces</taxon>
    </lineage>
</organism>
<feature type="region of interest" description="Disordered" evidence="1">
    <location>
        <begin position="28"/>
        <end position="57"/>
    </location>
</feature>